<dbReference type="Gramene" id="OB08G22610.1">
    <property type="protein sequence ID" value="OB08G22610.1"/>
    <property type="gene ID" value="OB08G22610"/>
</dbReference>
<name>J3MT31_ORYBR</name>
<reference evidence="1" key="2">
    <citation type="submission" date="2013-04" db="UniProtKB">
        <authorList>
            <consortium name="EnsemblPlants"/>
        </authorList>
    </citation>
    <scope>IDENTIFICATION</scope>
</reference>
<sequence>MVVGSCHLGVLYGLHQVIVSYMIISSDTSRSGTHVGTQQVNQWSQSQEQEHFKKGMHSYFLDFIFCFLDIITFDIAYSIEW</sequence>
<evidence type="ECO:0000313" key="2">
    <source>
        <dbReference type="Proteomes" id="UP000006038"/>
    </source>
</evidence>
<dbReference type="AlphaFoldDB" id="J3MT31"/>
<dbReference type="Proteomes" id="UP000006038">
    <property type="component" value="Chromosome 8"/>
</dbReference>
<dbReference type="HOGENOM" id="CLU_2577698_0_0_1"/>
<dbReference type="EnsemblPlants" id="OB08G22610.1">
    <property type="protein sequence ID" value="OB08G22610.1"/>
    <property type="gene ID" value="OB08G22610"/>
</dbReference>
<proteinExistence type="predicted"/>
<protein>
    <submittedName>
        <fullName evidence="1">Uncharacterized protein</fullName>
    </submittedName>
</protein>
<reference evidence="1" key="1">
    <citation type="journal article" date="2013" name="Nat. Commun.">
        <title>Whole-genome sequencing of Oryza brachyantha reveals mechanisms underlying Oryza genome evolution.</title>
        <authorList>
            <person name="Chen J."/>
            <person name="Huang Q."/>
            <person name="Gao D."/>
            <person name="Wang J."/>
            <person name="Lang Y."/>
            <person name="Liu T."/>
            <person name="Li B."/>
            <person name="Bai Z."/>
            <person name="Luis Goicoechea J."/>
            <person name="Liang C."/>
            <person name="Chen C."/>
            <person name="Zhang W."/>
            <person name="Sun S."/>
            <person name="Liao Y."/>
            <person name="Zhang X."/>
            <person name="Yang L."/>
            <person name="Song C."/>
            <person name="Wang M."/>
            <person name="Shi J."/>
            <person name="Liu G."/>
            <person name="Liu J."/>
            <person name="Zhou H."/>
            <person name="Zhou W."/>
            <person name="Yu Q."/>
            <person name="An N."/>
            <person name="Chen Y."/>
            <person name="Cai Q."/>
            <person name="Wang B."/>
            <person name="Liu B."/>
            <person name="Min J."/>
            <person name="Huang Y."/>
            <person name="Wu H."/>
            <person name="Li Z."/>
            <person name="Zhang Y."/>
            <person name="Yin Y."/>
            <person name="Song W."/>
            <person name="Jiang J."/>
            <person name="Jackson S.A."/>
            <person name="Wing R.A."/>
            <person name="Wang J."/>
            <person name="Chen M."/>
        </authorList>
    </citation>
    <scope>NUCLEOTIDE SEQUENCE [LARGE SCALE GENOMIC DNA]</scope>
    <source>
        <strain evidence="1">cv. IRGC 101232</strain>
    </source>
</reference>
<evidence type="ECO:0000313" key="1">
    <source>
        <dbReference type="EnsemblPlants" id="OB08G22610.1"/>
    </source>
</evidence>
<accession>J3MT31</accession>
<keyword evidence="2" id="KW-1185">Reference proteome</keyword>
<organism evidence="1">
    <name type="scientific">Oryza brachyantha</name>
    <name type="common">malo sina</name>
    <dbReference type="NCBI Taxonomy" id="4533"/>
    <lineage>
        <taxon>Eukaryota</taxon>
        <taxon>Viridiplantae</taxon>
        <taxon>Streptophyta</taxon>
        <taxon>Embryophyta</taxon>
        <taxon>Tracheophyta</taxon>
        <taxon>Spermatophyta</taxon>
        <taxon>Magnoliopsida</taxon>
        <taxon>Liliopsida</taxon>
        <taxon>Poales</taxon>
        <taxon>Poaceae</taxon>
        <taxon>BOP clade</taxon>
        <taxon>Oryzoideae</taxon>
        <taxon>Oryzeae</taxon>
        <taxon>Oryzinae</taxon>
        <taxon>Oryza</taxon>
    </lineage>
</organism>